<dbReference type="PANTHER" id="PTHR25462:SF305">
    <property type="entry name" value="RING-TYPE DOMAIN-CONTAINING PROTEIN"/>
    <property type="match status" value="1"/>
</dbReference>
<dbReference type="GO" id="GO:0061630">
    <property type="term" value="F:ubiquitin protein ligase activity"/>
    <property type="evidence" value="ECO:0007669"/>
    <property type="project" value="TreeGrafter"/>
</dbReference>
<dbReference type="PROSITE" id="PS50119">
    <property type="entry name" value="ZF_BBOX"/>
    <property type="match status" value="2"/>
</dbReference>
<dbReference type="InterPro" id="IPR011042">
    <property type="entry name" value="6-blade_b-propeller_TolB-like"/>
</dbReference>
<dbReference type="InParanoid" id="K1QWV4"/>
<dbReference type="PANTHER" id="PTHR25462">
    <property type="entry name" value="BONUS, ISOFORM C-RELATED"/>
    <property type="match status" value="1"/>
</dbReference>
<dbReference type="SUPFAM" id="SSF101898">
    <property type="entry name" value="NHL repeat"/>
    <property type="match status" value="1"/>
</dbReference>
<dbReference type="CDD" id="cd19756">
    <property type="entry name" value="Bbox2"/>
    <property type="match status" value="1"/>
</dbReference>
<evidence type="ECO:0000259" key="1">
    <source>
        <dbReference type="PROSITE" id="PS50119"/>
    </source>
</evidence>
<dbReference type="GO" id="GO:0008270">
    <property type="term" value="F:zinc ion binding"/>
    <property type="evidence" value="ECO:0007669"/>
    <property type="project" value="InterPro"/>
</dbReference>
<dbReference type="Gene3D" id="3.30.160.60">
    <property type="entry name" value="Classic Zinc Finger"/>
    <property type="match status" value="1"/>
</dbReference>
<name>K1QWV4_MAGGI</name>
<gene>
    <name evidence="2" type="ORF">CGI_10019297</name>
</gene>
<dbReference type="InterPro" id="IPR047153">
    <property type="entry name" value="TRIM45/56/19-like"/>
</dbReference>
<dbReference type="GO" id="GO:0005654">
    <property type="term" value="C:nucleoplasm"/>
    <property type="evidence" value="ECO:0007669"/>
    <property type="project" value="TreeGrafter"/>
</dbReference>
<proteinExistence type="predicted"/>
<reference evidence="2" key="1">
    <citation type="journal article" date="2012" name="Nature">
        <title>The oyster genome reveals stress adaptation and complexity of shell formation.</title>
        <authorList>
            <person name="Zhang G."/>
            <person name="Fang X."/>
            <person name="Guo X."/>
            <person name="Li L."/>
            <person name="Luo R."/>
            <person name="Xu F."/>
            <person name="Yang P."/>
            <person name="Zhang L."/>
            <person name="Wang X."/>
            <person name="Qi H."/>
            <person name="Xiong Z."/>
            <person name="Que H."/>
            <person name="Xie Y."/>
            <person name="Holland P.W."/>
            <person name="Paps J."/>
            <person name="Zhu Y."/>
            <person name="Wu F."/>
            <person name="Chen Y."/>
            <person name="Wang J."/>
            <person name="Peng C."/>
            <person name="Meng J."/>
            <person name="Yang L."/>
            <person name="Liu J."/>
            <person name="Wen B."/>
            <person name="Zhang N."/>
            <person name="Huang Z."/>
            <person name="Zhu Q."/>
            <person name="Feng Y."/>
            <person name="Mount A."/>
            <person name="Hedgecock D."/>
            <person name="Xu Z."/>
            <person name="Liu Y."/>
            <person name="Domazet-Loso T."/>
            <person name="Du Y."/>
            <person name="Sun X."/>
            <person name="Zhang S."/>
            <person name="Liu B."/>
            <person name="Cheng P."/>
            <person name="Jiang X."/>
            <person name="Li J."/>
            <person name="Fan D."/>
            <person name="Wang W."/>
            <person name="Fu W."/>
            <person name="Wang T."/>
            <person name="Wang B."/>
            <person name="Zhang J."/>
            <person name="Peng Z."/>
            <person name="Li Y."/>
            <person name="Li N."/>
            <person name="Wang J."/>
            <person name="Chen M."/>
            <person name="He Y."/>
            <person name="Tan F."/>
            <person name="Song X."/>
            <person name="Zheng Q."/>
            <person name="Huang R."/>
            <person name="Yang H."/>
            <person name="Du X."/>
            <person name="Chen L."/>
            <person name="Yang M."/>
            <person name="Gaffney P.M."/>
            <person name="Wang S."/>
            <person name="Luo L."/>
            <person name="She Z."/>
            <person name="Ming Y."/>
            <person name="Huang W."/>
            <person name="Zhang S."/>
            <person name="Huang B."/>
            <person name="Zhang Y."/>
            <person name="Qu T."/>
            <person name="Ni P."/>
            <person name="Miao G."/>
            <person name="Wang J."/>
            <person name="Wang Q."/>
            <person name="Steinberg C.E."/>
            <person name="Wang H."/>
            <person name="Li N."/>
            <person name="Qian L."/>
            <person name="Zhang G."/>
            <person name="Li Y."/>
            <person name="Yang H."/>
            <person name="Liu X."/>
            <person name="Wang J."/>
            <person name="Yin Y."/>
            <person name="Wang J."/>
        </authorList>
    </citation>
    <scope>NUCLEOTIDE SEQUENCE [LARGE SCALE GENOMIC DNA]</scope>
    <source>
        <strain evidence="2">05x7-T-G4-1.051#20</strain>
    </source>
</reference>
<sequence length="770" mass="87710">MPLELIKFRKCLTMDPLCHTCEPPVPSSLFCEICDKHLCSTCCGEHLLDESTEHKVVVFKKRKTTIKCKKHSSKICKLFCEQCNIPICPLCTASKEHQTHIVDDIMKSLVNKKTVFQKDLQELESSIYPKCQELASKIPVQKDSRNKNSEKVKEAINIFGENLHKDIDYMIEKLKSELNELDSKDLDLLNKQEDKIRRIISEIIKSIADLKKVRNSNDASLISSYKSRNTELRKLPPKLSVSLPRFTYRKIDKEQLYQHLCLLLMCSIEKEESGYITYSPRSELSFLDRPFIEVPWILAEIMSENQYSFCGSCLNDGEIWISGSDISGKGIMSLYGHRREVMKSIQTNSGELPVQRDDLIKSSQKLKTAINMYGEELHRKIDTIIKRLNFDLEEMNSKHLIVLKKQEDEIKSTISEIRASIADLNILLNSNDISLFSAYTSRNAEFRNLPPKLTISLPRFTPQKINIEQLYRQFGSPTISPTTEEHGFKLDSTGVESSLDRQLIDVPLIISDINTGYRGVSSVCCLRSEQIWMCGCRNIMRLYSIMGEVMKSIETKSGNWPQDIAVTESGDLVYTDKDDKTVNIVINAQIQTVIRLHEWKPRGVCCTSAGDLLVVMDSDDNKQTKIVRYSGSKQTLCIQYGGDRQPLYSSGGTKYISENRNQDICVSDLGANAVVVVNQAGNLRFTYTGSLFTTKGTYNPFGITTDTQSRILTADYINNRIDILDQNGQFLRYIDNCDFNHPYCLCVDTGDNLFVAEYHTGNVKKIQYCM</sequence>
<dbReference type="InterPro" id="IPR000315">
    <property type="entry name" value="Znf_B-box"/>
</dbReference>
<evidence type="ECO:0000313" key="2">
    <source>
        <dbReference type="EMBL" id="EKC38133.1"/>
    </source>
</evidence>
<dbReference type="HOGENOM" id="CLU_007742_1_0_1"/>
<dbReference type="SUPFAM" id="SSF57845">
    <property type="entry name" value="B-box zinc-binding domain"/>
    <property type="match status" value="1"/>
</dbReference>
<organism evidence="2">
    <name type="scientific">Magallana gigas</name>
    <name type="common">Pacific oyster</name>
    <name type="synonym">Crassostrea gigas</name>
    <dbReference type="NCBI Taxonomy" id="29159"/>
    <lineage>
        <taxon>Eukaryota</taxon>
        <taxon>Metazoa</taxon>
        <taxon>Spiralia</taxon>
        <taxon>Lophotrochozoa</taxon>
        <taxon>Mollusca</taxon>
        <taxon>Bivalvia</taxon>
        <taxon>Autobranchia</taxon>
        <taxon>Pteriomorphia</taxon>
        <taxon>Ostreida</taxon>
        <taxon>Ostreoidea</taxon>
        <taxon>Ostreidae</taxon>
        <taxon>Magallana</taxon>
    </lineage>
</organism>
<feature type="domain" description="B box-type" evidence="1">
    <location>
        <begin position="13"/>
        <end position="59"/>
    </location>
</feature>
<protein>
    <submittedName>
        <fullName evidence="2">Tripartite motif-containing protein 2</fullName>
    </submittedName>
</protein>
<dbReference type="AlphaFoldDB" id="K1QWV4"/>
<dbReference type="Gene3D" id="2.120.10.30">
    <property type="entry name" value="TolB, C-terminal domain"/>
    <property type="match status" value="2"/>
</dbReference>
<feature type="domain" description="B box-type" evidence="1">
    <location>
        <begin position="63"/>
        <end position="105"/>
    </location>
</feature>
<dbReference type="EMBL" id="JH817097">
    <property type="protein sequence ID" value="EKC38133.1"/>
    <property type="molecule type" value="Genomic_DNA"/>
</dbReference>
<accession>K1QWV4</accession>
<dbReference type="Pfam" id="PF00643">
    <property type="entry name" value="zf-B_box"/>
    <property type="match status" value="1"/>
</dbReference>